<dbReference type="Pfam" id="PF03796">
    <property type="entry name" value="DnaB_C"/>
    <property type="match status" value="1"/>
</dbReference>
<dbReference type="AlphaFoldDB" id="A0A9D2IVI3"/>
<dbReference type="Gene3D" id="3.40.50.300">
    <property type="entry name" value="P-loop containing nucleotide triphosphate hydrolases"/>
    <property type="match status" value="1"/>
</dbReference>
<gene>
    <name evidence="3" type="ORF">H9812_04750</name>
</gene>
<feature type="region of interest" description="Disordered" evidence="1">
    <location>
        <begin position="290"/>
        <end position="324"/>
    </location>
</feature>
<reference evidence="3" key="1">
    <citation type="journal article" date="2021" name="PeerJ">
        <title>Extensive microbial diversity within the chicken gut microbiome revealed by metagenomics and culture.</title>
        <authorList>
            <person name="Gilroy R."/>
            <person name="Ravi A."/>
            <person name="Getino M."/>
            <person name="Pursley I."/>
            <person name="Horton D.L."/>
            <person name="Alikhan N.F."/>
            <person name="Baker D."/>
            <person name="Gharbi K."/>
            <person name="Hall N."/>
            <person name="Watson M."/>
            <person name="Adriaenssens E.M."/>
            <person name="Foster-Nyarko E."/>
            <person name="Jarju S."/>
            <person name="Secka A."/>
            <person name="Antonio M."/>
            <person name="Oren A."/>
            <person name="Chaudhuri R.R."/>
            <person name="La Ragione R."/>
            <person name="Hildebrand F."/>
            <person name="Pallen M.J."/>
        </authorList>
    </citation>
    <scope>NUCLEOTIDE SEQUENCE</scope>
    <source>
        <strain evidence="3">CHK33-5263</strain>
    </source>
</reference>
<dbReference type="CDD" id="cd00984">
    <property type="entry name" value="DnaB_C"/>
    <property type="match status" value="1"/>
</dbReference>
<dbReference type="InterPro" id="IPR007694">
    <property type="entry name" value="DNA_helicase_DnaB-like_C"/>
</dbReference>
<dbReference type="GO" id="GO:0003678">
    <property type="term" value="F:DNA helicase activity"/>
    <property type="evidence" value="ECO:0007669"/>
    <property type="project" value="InterPro"/>
</dbReference>
<reference evidence="3" key="2">
    <citation type="submission" date="2021-04" db="EMBL/GenBank/DDBJ databases">
        <authorList>
            <person name="Gilroy R."/>
        </authorList>
    </citation>
    <scope>NUCLEOTIDE SEQUENCE</scope>
    <source>
        <strain evidence="3">CHK33-5263</strain>
    </source>
</reference>
<dbReference type="PANTHER" id="PTHR30153">
    <property type="entry name" value="REPLICATIVE DNA HELICASE DNAB"/>
    <property type="match status" value="1"/>
</dbReference>
<feature type="domain" description="SF4 helicase" evidence="2">
    <location>
        <begin position="20"/>
        <end position="293"/>
    </location>
</feature>
<dbReference type="GO" id="GO:0005524">
    <property type="term" value="F:ATP binding"/>
    <property type="evidence" value="ECO:0007669"/>
    <property type="project" value="InterPro"/>
</dbReference>
<dbReference type="PANTHER" id="PTHR30153:SF2">
    <property type="entry name" value="REPLICATIVE DNA HELICASE"/>
    <property type="match status" value="1"/>
</dbReference>
<feature type="compositionally biased region" description="Acidic residues" evidence="1">
    <location>
        <begin position="290"/>
        <end position="299"/>
    </location>
</feature>
<proteinExistence type="predicted"/>
<dbReference type="GO" id="GO:0006260">
    <property type="term" value="P:DNA replication"/>
    <property type="evidence" value="ECO:0007669"/>
    <property type="project" value="InterPro"/>
</dbReference>
<accession>A0A9D2IVI3</accession>
<keyword evidence="3" id="KW-0547">Nucleotide-binding</keyword>
<feature type="compositionally biased region" description="Acidic residues" evidence="1">
    <location>
        <begin position="313"/>
        <end position="324"/>
    </location>
</feature>
<organism evidence="3 4">
    <name type="scientific">Candidatus Gallimonas intestinigallinarum</name>
    <dbReference type="NCBI Taxonomy" id="2838604"/>
    <lineage>
        <taxon>Bacteria</taxon>
        <taxon>Bacillati</taxon>
        <taxon>Bacillota</taxon>
        <taxon>Clostridia</taxon>
        <taxon>Candidatus Gallimonas</taxon>
    </lineage>
</organism>
<keyword evidence="3" id="KW-0067">ATP-binding</keyword>
<feature type="non-terminal residue" evidence="3">
    <location>
        <position position="1"/>
    </location>
</feature>
<keyword evidence="3" id="KW-0347">Helicase</keyword>
<evidence type="ECO:0000256" key="1">
    <source>
        <dbReference type="SAM" id="MobiDB-lite"/>
    </source>
</evidence>
<sequence length="324" mass="35427">LADGTVIRQVLGKFEDIQSDPNAFRGLPTGFKHLDRITNGLQKSDLIVIAARPGMGKTSLSMNIVENVCLNNSKTAAVFSLEMPRSQIVQRLLCAHAGVSMEKALSGQLNQKEWRNLMVASDKLQRSKVFIDDSSRVTPAEILSKCRRLAAAEGGLDLIMIDYIQLMGGVGGKGGGSFENRQQEIASITRDLKIMAKELDVPVIALSQLRRIQTKEPQLSDLRESGAIEQDADIVMFINRPDVTATAEELAKHTIVKGSAELILAKHRNGSLGRVQLRFLGELTKFVDVDDQNISDEEPPQFAPPPEDYGAAYDDDAPFDGGEV</sequence>
<dbReference type="PROSITE" id="PS51199">
    <property type="entry name" value="SF4_HELICASE"/>
    <property type="match status" value="1"/>
</dbReference>
<name>A0A9D2IVI3_9FIRM</name>
<dbReference type="InterPro" id="IPR027417">
    <property type="entry name" value="P-loop_NTPase"/>
</dbReference>
<protein>
    <submittedName>
        <fullName evidence="3">DnaB-like helicase C-terminal domain-containing protein</fullName>
    </submittedName>
</protein>
<dbReference type="EMBL" id="DXBS01000091">
    <property type="protein sequence ID" value="HIZ24766.1"/>
    <property type="molecule type" value="Genomic_DNA"/>
</dbReference>
<evidence type="ECO:0000313" key="4">
    <source>
        <dbReference type="Proteomes" id="UP000824044"/>
    </source>
</evidence>
<evidence type="ECO:0000259" key="2">
    <source>
        <dbReference type="PROSITE" id="PS51199"/>
    </source>
</evidence>
<comment type="caution">
    <text evidence="3">The sequence shown here is derived from an EMBL/GenBank/DDBJ whole genome shotgun (WGS) entry which is preliminary data.</text>
</comment>
<dbReference type="GO" id="GO:0005829">
    <property type="term" value="C:cytosol"/>
    <property type="evidence" value="ECO:0007669"/>
    <property type="project" value="TreeGrafter"/>
</dbReference>
<dbReference type="SUPFAM" id="SSF52540">
    <property type="entry name" value="P-loop containing nucleoside triphosphate hydrolases"/>
    <property type="match status" value="1"/>
</dbReference>
<dbReference type="Proteomes" id="UP000824044">
    <property type="component" value="Unassembled WGS sequence"/>
</dbReference>
<keyword evidence="3" id="KW-0378">Hydrolase</keyword>
<evidence type="ECO:0000313" key="3">
    <source>
        <dbReference type="EMBL" id="HIZ24766.1"/>
    </source>
</evidence>